<proteinExistence type="inferred from homology"/>
<dbReference type="GO" id="GO:0000328">
    <property type="term" value="C:fungal-type vacuole lumen"/>
    <property type="evidence" value="ECO:0007669"/>
    <property type="project" value="TreeGrafter"/>
</dbReference>
<comment type="subcellular location">
    <subcellularLocation>
        <location evidence="2">Membrane</location>
        <topology evidence="2">Single-pass membrane protein</topology>
    </subcellularLocation>
</comment>
<evidence type="ECO:0000256" key="11">
    <source>
        <dbReference type="ARBA" id="ARBA00022843"/>
    </source>
</evidence>
<dbReference type="InterPro" id="IPR001261">
    <property type="entry name" value="ArgE/DapE_CS"/>
</dbReference>
<evidence type="ECO:0000256" key="8">
    <source>
        <dbReference type="ARBA" id="ARBA00022723"/>
    </source>
</evidence>
<keyword evidence="10 16" id="KW-0862">Zinc</keyword>
<protein>
    <submittedName>
        <fullName evidence="19">Gly-Xaa carboxypeptidase</fullName>
    </submittedName>
</protein>
<evidence type="ECO:0000256" key="4">
    <source>
        <dbReference type="ARBA" id="ARBA00022499"/>
    </source>
</evidence>
<dbReference type="Gene3D" id="3.40.630.10">
    <property type="entry name" value="Zn peptidases"/>
    <property type="match status" value="1"/>
</dbReference>
<evidence type="ECO:0000256" key="15">
    <source>
        <dbReference type="PIRSR" id="PIRSR037217-1"/>
    </source>
</evidence>
<keyword evidence="11" id="KW-0832">Ubl conjugation</keyword>
<dbReference type="Pfam" id="PF07687">
    <property type="entry name" value="M20_dimer"/>
    <property type="match status" value="1"/>
</dbReference>
<keyword evidence="6" id="KW-0645">Protease</keyword>
<evidence type="ECO:0000256" key="16">
    <source>
        <dbReference type="PIRSR" id="PIRSR037217-2"/>
    </source>
</evidence>
<dbReference type="SUPFAM" id="SSF53187">
    <property type="entry name" value="Zn-dependent exopeptidases"/>
    <property type="match status" value="1"/>
</dbReference>
<dbReference type="InterPro" id="IPR011650">
    <property type="entry name" value="Peptidase_M20_dimer"/>
</dbReference>
<dbReference type="InterPro" id="IPR017141">
    <property type="entry name" value="Pept_M20_carboxypep"/>
</dbReference>
<dbReference type="InterPro" id="IPR047177">
    <property type="entry name" value="Pept_M20A"/>
</dbReference>
<evidence type="ECO:0000313" key="20">
    <source>
        <dbReference type="Proteomes" id="UP001360560"/>
    </source>
</evidence>
<dbReference type="GeneID" id="90076286"/>
<gene>
    <name evidence="19" type="ORF">DASC09_056360</name>
</gene>
<dbReference type="GO" id="GO:0051603">
    <property type="term" value="P:proteolysis involved in protein catabolic process"/>
    <property type="evidence" value="ECO:0007669"/>
    <property type="project" value="TreeGrafter"/>
</dbReference>
<evidence type="ECO:0000256" key="9">
    <source>
        <dbReference type="ARBA" id="ARBA00022801"/>
    </source>
</evidence>
<name>A0AAV5QUR5_9ASCO</name>
<dbReference type="EMBL" id="BTFZ01000019">
    <property type="protein sequence ID" value="GMM38297.1"/>
    <property type="molecule type" value="Genomic_DNA"/>
</dbReference>
<evidence type="ECO:0000313" key="19">
    <source>
        <dbReference type="EMBL" id="GMM38297.1"/>
    </source>
</evidence>
<comment type="caution">
    <text evidence="19">The sequence shown here is derived from an EMBL/GenBank/DDBJ whole genome shotgun (WGS) entry which is preliminary data.</text>
</comment>
<feature type="domain" description="Peptidase M20 dimerisation" evidence="18">
    <location>
        <begin position="305"/>
        <end position="451"/>
    </location>
</feature>
<feature type="region of interest" description="Disordered" evidence="17">
    <location>
        <begin position="1"/>
        <end position="22"/>
    </location>
</feature>
<dbReference type="CDD" id="cd05674">
    <property type="entry name" value="M20_yscS"/>
    <property type="match status" value="1"/>
</dbReference>
<dbReference type="RefSeq" id="XP_064855293.1">
    <property type="nucleotide sequence ID" value="XM_064999221.1"/>
</dbReference>
<keyword evidence="20" id="KW-1185">Reference proteome</keyword>
<dbReference type="PANTHER" id="PTHR45962">
    <property type="entry name" value="N-FATTY-ACYL-AMINO ACID SYNTHASE/HYDROLASE PM20D1"/>
    <property type="match status" value="1"/>
</dbReference>
<dbReference type="SUPFAM" id="SSF55031">
    <property type="entry name" value="Bacterial exopeptidase dimerisation domain"/>
    <property type="match status" value="1"/>
</dbReference>
<evidence type="ECO:0000256" key="14">
    <source>
        <dbReference type="ARBA" id="ARBA00023180"/>
    </source>
</evidence>
<evidence type="ECO:0000256" key="10">
    <source>
        <dbReference type="ARBA" id="ARBA00022833"/>
    </source>
</evidence>
<feature type="binding site" evidence="16">
    <location>
        <position position="188"/>
    </location>
    <ligand>
        <name>Zn(2+)</name>
        <dbReference type="ChEBI" id="CHEBI:29105"/>
        <label>2</label>
    </ligand>
</feature>
<evidence type="ECO:0000256" key="17">
    <source>
        <dbReference type="SAM" id="MobiDB-lite"/>
    </source>
</evidence>
<reference evidence="19 20" key="1">
    <citation type="journal article" date="2023" name="Elife">
        <title>Identification of key yeast species and microbe-microbe interactions impacting larval growth of Drosophila in the wild.</title>
        <authorList>
            <person name="Mure A."/>
            <person name="Sugiura Y."/>
            <person name="Maeda R."/>
            <person name="Honda K."/>
            <person name="Sakurai N."/>
            <person name="Takahashi Y."/>
            <person name="Watada M."/>
            <person name="Katoh T."/>
            <person name="Gotoh A."/>
            <person name="Gotoh Y."/>
            <person name="Taniguchi I."/>
            <person name="Nakamura K."/>
            <person name="Hayashi T."/>
            <person name="Katayama T."/>
            <person name="Uemura T."/>
            <person name="Hattori Y."/>
        </authorList>
    </citation>
    <scope>NUCLEOTIDE SEQUENCE [LARGE SCALE GENOMIC DNA]</scope>
    <source>
        <strain evidence="19 20">SC-9</strain>
    </source>
</reference>
<comment type="similarity">
    <text evidence="3">Belongs to the peptidase M20A family.</text>
</comment>
<dbReference type="PIRSF" id="PIRSF037217">
    <property type="entry name" value="Carboxypeptidase_S"/>
    <property type="match status" value="1"/>
</dbReference>
<organism evidence="19 20">
    <name type="scientific">Saccharomycopsis crataegensis</name>
    <dbReference type="NCBI Taxonomy" id="43959"/>
    <lineage>
        <taxon>Eukaryota</taxon>
        <taxon>Fungi</taxon>
        <taxon>Dikarya</taxon>
        <taxon>Ascomycota</taxon>
        <taxon>Saccharomycotina</taxon>
        <taxon>Saccharomycetes</taxon>
        <taxon>Saccharomycopsidaceae</taxon>
        <taxon>Saccharomycopsis</taxon>
    </lineage>
</organism>
<feature type="binding site" evidence="16">
    <location>
        <position position="223"/>
    </location>
    <ligand>
        <name>Zn(2+)</name>
        <dbReference type="ChEBI" id="CHEBI:29105"/>
        <label>1</label>
    </ligand>
</feature>
<dbReference type="InterPro" id="IPR036264">
    <property type="entry name" value="Bact_exopeptidase_dim_dom"/>
</dbReference>
<dbReference type="PANTHER" id="PTHR45962:SF1">
    <property type="entry name" value="N-FATTY-ACYL-AMINO ACID SYNTHASE_HYDROLASE PM20D1"/>
    <property type="match status" value="1"/>
</dbReference>
<keyword evidence="14" id="KW-0325">Glycoprotein</keyword>
<evidence type="ECO:0000256" key="3">
    <source>
        <dbReference type="ARBA" id="ARBA00006247"/>
    </source>
</evidence>
<dbReference type="PROSITE" id="PS00758">
    <property type="entry name" value="ARGE_DAPE_CPG2_1"/>
    <property type="match status" value="1"/>
</dbReference>
<feature type="binding site" evidence="16">
    <location>
        <position position="286"/>
    </location>
    <ligand>
        <name>Zn(2+)</name>
        <dbReference type="ChEBI" id="CHEBI:29105"/>
        <label>2</label>
    </ligand>
</feature>
<keyword evidence="12" id="KW-1133">Transmembrane helix</keyword>
<keyword evidence="8 16" id="KW-0479">Metal-binding</keyword>
<dbReference type="GO" id="GO:0004181">
    <property type="term" value="F:metallocarboxypeptidase activity"/>
    <property type="evidence" value="ECO:0007669"/>
    <property type="project" value="InterPro"/>
</dbReference>
<dbReference type="Proteomes" id="UP001360560">
    <property type="component" value="Unassembled WGS sequence"/>
</dbReference>
<evidence type="ECO:0000256" key="13">
    <source>
        <dbReference type="ARBA" id="ARBA00023136"/>
    </source>
</evidence>
<keyword evidence="7" id="KW-0812">Transmembrane</keyword>
<keyword evidence="9" id="KW-0378">Hydrolase</keyword>
<evidence type="ECO:0000256" key="12">
    <source>
        <dbReference type="ARBA" id="ARBA00022989"/>
    </source>
</evidence>
<dbReference type="FunFam" id="3.40.630.10:FF:000098">
    <property type="entry name" value="Gly-Xaa carboxypeptidase"/>
    <property type="match status" value="1"/>
</dbReference>
<accession>A0AAV5QUR5</accession>
<dbReference type="GO" id="GO:0016020">
    <property type="term" value="C:membrane"/>
    <property type="evidence" value="ECO:0007669"/>
    <property type="project" value="UniProtKB-SubCell"/>
</dbReference>
<dbReference type="GO" id="GO:0046872">
    <property type="term" value="F:metal ion binding"/>
    <property type="evidence" value="ECO:0007669"/>
    <property type="project" value="UniProtKB-KW"/>
</dbReference>
<evidence type="ECO:0000256" key="1">
    <source>
        <dbReference type="ARBA" id="ARBA00001947"/>
    </source>
</evidence>
<evidence type="ECO:0000256" key="5">
    <source>
        <dbReference type="ARBA" id="ARBA00022645"/>
    </source>
</evidence>
<sequence length="600" mass="66828">MNEKTGQDLPAPITATAPPPKQRSKKTLLAHLLLVCSTLYFMKTYYFDQNLPSYSSSIHNCHHHDEEVIDFAEAQKSLCPISPKIVPEQYDEFKDTVDKILFDPDFRVKSAEKLSGAVQIRTEVTDKTKFLPLDDPSFAPFVDFHHYLKEQFPLVHKSMTKEVVNEYGLVFTWDGADPSLKPLLLTAHQDVVPVEWATEDQWSHHPYSGHYDGEYVWGRGSSDCKNLLIGLMESMELLIETGYSPKRTVILAFGYDEEASGVIGAKKISEFLYERYGKDSMYALIDEGSSGVIAMEGQYFASLATGEKGYLDSMITLTTPGGHSSVPPDHTSIGIMSTFISLIEKTPFKPSLPSYNPLLGMMQCIASYSDEMAPALRQTILNADRDETANKKLIEYLSNDKLTKYLISTSQAVDIIHGGIKSNALPESVSVVINSRVNVDSSVSETQDKIAGNLLLVANRFDLGVVVNGITIKEPTANGLFNYTRSTPLEVAPISPHSGEMWDIYVGSLRHVYEDLVYGEQLEGKPVIATPGMSTGNTDTKYYWDLTKNIYRYQPGALSDSVSLGGIHSVNENVLFQGHLNIVAFYYEYIRNVDSFSSEQ</sequence>
<evidence type="ECO:0000256" key="7">
    <source>
        <dbReference type="ARBA" id="ARBA00022692"/>
    </source>
</evidence>
<feature type="active site" description="Proton acceptor" evidence="15">
    <location>
        <position position="257"/>
    </location>
</feature>
<keyword evidence="13" id="KW-0472">Membrane</keyword>
<dbReference type="PROSITE" id="PS00759">
    <property type="entry name" value="ARGE_DAPE_CPG2_2"/>
    <property type="match status" value="1"/>
</dbReference>
<evidence type="ECO:0000259" key="18">
    <source>
        <dbReference type="Pfam" id="PF07687"/>
    </source>
</evidence>
<comment type="cofactor">
    <cofactor evidence="1">
        <name>Zn(2+)</name>
        <dbReference type="ChEBI" id="CHEBI:29105"/>
    </cofactor>
</comment>
<dbReference type="Gene3D" id="3.30.70.360">
    <property type="match status" value="1"/>
</dbReference>
<feature type="binding site" evidence="16">
    <location>
        <position position="568"/>
    </location>
    <ligand>
        <name>Zn(2+)</name>
        <dbReference type="ChEBI" id="CHEBI:29105"/>
        <label>1</label>
    </ligand>
</feature>
<keyword evidence="4" id="KW-1017">Isopeptide bond</keyword>
<evidence type="ECO:0000256" key="2">
    <source>
        <dbReference type="ARBA" id="ARBA00004167"/>
    </source>
</evidence>
<feature type="binding site" evidence="16">
    <location>
        <position position="258"/>
    </location>
    <ligand>
        <name>Zn(2+)</name>
        <dbReference type="ChEBI" id="CHEBI:29105"/>
        <label>1</label>
    </ligand>
</feature>
<dbReference type="InterPro" id="IPR002933">
    <property type="entry name" value="Peptidase_M20"/>
</dbReference>
<evidence type="ECO:0000256" key="6">
    <source>
        <dbReference type="ARBA" id="ARBA00022670"/>
    </source>
</evidence>
<feature type="active site" evidence="15">
    <location>
        <position position="190"/>
    </location>
</feature>
<feature type="binding site" evidence="16">
    <location>
        <position position="223"/>
    </location>
    <ligand>
        <name>Zn(2+)</name>
        <dbReference type="ChEBI" id="CHEBI:29105"/>
        <label>2</label>
    </ligand>
</feature>
<dbReference type="AlphaFoldDB" id="A0AAV5QUR5"/>
<keyword evidence="5 19" id="KW-0121">Carboxypeptidase</keyword>
<dbReference type="Pfam" id="PF01546">
    <property type="entry name" value="Peptidase_M20"/>
    <property type="match status" value="1"/>
</dbReference>